<feature type="domain" description="Core Histone H2A/H2B/H3" evidence="14">
    <location>
        <begin position="46"/>
        <end position="126"/>
    </location>
</feature>
<dbReference type="GO" id="GO:0000978">
    <property type="term" value="F:RNA polymerase II cis-regulatory region sequence-specific DNA binding"/>
    <property type="evidence" value="ECO:0007669"/>
    <property type="project" value="TreeGrafter"/>
</dbReference>
<dbReference type="InterPro" id="IPR050568">
    <property type="entry name" value="Transcr_DNA_Rep_Reg"/>
</dbReference>
<evidence type="ECO:0000256" key="4">
    <source>
        <dbReference type="ARBA" id="ARBA00023159"/>
    </source>
</evidence>
<dbReference type="GO" id="GO:0016602">
    <property type="term" value="C:CCAAT-binding factor complex"/>
    <property type="evidence" value="ECO:0007669"/>
    <property type="project" value="TreeGrafter"/>
</dbReference>
<keyword evidence="6" id="KW-0539">Nucleus</keyword>
<keyword evidence="5" id="KW-0804">Transcription</keyword>
<evidence type="ECO:0000256" key="6">
    <source>
        <dbReference type="ARBA" id="ARBA00023242"/>
    </source>
</evidence>
<protein>
    <recommendedName>
        <fullName evidence="10">Nuclear transcription factor Y subunit gamma</fullName>
    </recommendedName>
    <alternativeName>
        <fullName evidence="11">CAAT box DNA-binding protein subunit C</fullName>
    </alternativeName>
    <alternativeName>
        <fullName evidence="12">Nuclear transcription factor Y subunit C</fullName>
    </alternativeName>
</protein>
<organism evidence="15">
    <name type="scientific">Papilio xuthus</name>
    <name type="common">Asian swallowtail butterfly</name>
    <dbReference type="NCBI Taxonomy" id="66420"/>
    <lineage>
        <taxon>Eukaryota</taxon>
        <taxon>Metazoa</taxon>
        <taxon>Ecdysozoa</taxon>
        <taxon>Arthropoda</taxon>
        <taxon>Hexapoda</taxon>
        <taxon>Insecta</taxon>
        <taxon>Pterygota</taxon>
        <taxon>Neoptera</taxon>
        <taxon>Endopterygota</taxon>
        <taxon>Lepidoptera</taxon>
        <taxon>Glossata</taxon>
        <taxon>Ditrysia</taxon>
        <taxon>Papilionoidea</taxon>
        <taxon>Papilionidae</taxon>
        <taxon>Papilioninae</taxon>
        <taxon>Papilio</taxon>
    </lineage>
</organism>
<feature type="region of interest" description="Disordered" evidence="13">
    <location>
        <begin position="15"/>
        <end position="34"/>
    </location>
</feature>
<dbReference type="FunFam" id="1.10.20.10:FF:000006">
    <property type="entry name" value="Nuclear transcription factor Y subunit gamma"/>
    <property type="match status" value="1"/>
</dbReference>
<evidence type="ECO:0000259" key="14">
    <source>
        <dbReference type="Pfam" id="PF00125"/>
    </source>
</evidence>
<evidence type="ECO:0000256" key="12">
    <source>
        <dbReference type="ARBA" id="ARBA00042663"/>
    </source>
</evidence>
<keyword evidence="4" id="KW-0010">Activator</keyword>
<evidence type="ECO:0000313" key="15">
    <source>
        <dbReference type="RefSeq" id="XP_013161944.1"/>
    </source>
</evidence>
<name>A0AAJ6YZ67_PAPXU</name>
<evidence type="ECO:0000256" key="5">
    <source>
        <dbReference type="ARBA" id="ARBA00023163"/>
    </source>
</evidence>
<dbReference type="PANTHER" id="PTHR10252">
    <property type="entry name" value="HISTONE-LIKE TRANSCRIPTION FACTOR CCAAT-RELATED"/>
    <property type="match status" value="1"/>
</dbReference>
<dbReference type="Proteomes" id="UP000694872">
    <property type="component" value="Unplaced"/>
</dbReference>
<dbReference type="SUPFAM" id="SSF47113">
    <property type="entry name" value="Histone-fold"/>
    <property type="match status" value="1"/>
</dbReference>
<dbReference type="GO" id="GO:0001228">
    <property type="term" value="F:DNA-binding transcription activator activity, RNA polymerase II-specific"/>
    <property type="evidence" value="ECO:0007669"/>
    <property type="project" value="TreeGrafter"/>
</dbReference>
<sequence length="286" mass="31631">MSVCFFVPADQAGTSAVSEEGDTEAAVEEGSSPESIQHSLQVFWAKVTEDIKKVTADDFKTQALPLARIKKIMKLDEEVKMISAEAPVLFAKAAEIFIHELTLRAWYHTEENKRRTLQRNDIATAISKSDQLDFLIDIVPRQEVKVTKPREDPPRTNNTDQYYLQLAQQHQAALQGTQPQYVLQPCAQVVQQSGNAATTSGGGQQPLTLVQQVVTSSGELQQVPIQLSQAQLNIVRPQLQNNQGQLIVIQAQPQQTPQIIQVSSHAGQNQPQQVFLAQVATTQEES</sequence>
<evidence type="ECO:0000256" key="10">
    <source>
        <dbReference type="ARBA" id="ARBA00040590"/>
    </source>
</evidence>
<dbReference type="GeneID" id="106113645"/>
<gene>
    <name evidence="15" type="primary">LOC106113645</name>
</gene>
<dbReference type="AlphaFoldDB" id="A0AAJ6YZ67"/>
<dbReference type="CDD" id="cd22908">
    <property type="entry name" value="HFD_NFYC-like"/>
    <property type="match status" value="1"/>
</dbReference>
<evidence type="ECO:0000256" key="9">
    <source>
        <dbReference type="ARBA" id="ARBA00038129"/>
    </source>
</evidence>
<dbReference type="KEGG" id="pxu:106113645"/>
<evidence type="ECO:0000256" key="2">
    <source>
        <dbReference type="ARBA" id="ARBA00023015"/>
    </source>
</evidence>
<keyword evidence="3" id="KW-0238">DNA-binding</keyword>
<dbReference type="PANTHER" id="PTHR10252:SF8">
    <property type="entry name" value="NUCLEAR TRANSCRIPTION FACTOR Y SUBUNIT GAMMA"/>
    <property type="match status" value="1"/>
</dbReference>
<dbReference type="Gene3D" id="1.10.20.10">
    <property type="entry name" value="Histone, subunit A"/>
    <property type="match status" value="1"/>
</dbReference>
<evidence type="ECO:0000256" key="1">
    <source>
        <dbReference type="ARBA" id="ARBA00004123"/>
    </source>
</evidence>
<proteinExistence type="inferred from homology"/>
<evidence type="ECO:0000256" key="8">
    <source>
        <dbReference type="ARBA" id="ARBA00025911"/>
    </source>
</evidence>
<dbReference type="InterPro" id="IPR009072">
    <property type="entry name" value="Histone-fold"/>
</dbReference>
<dbReference type="GO" id="GO:0046982">
    <property type="term" value="F:protein heterodimerization activity"/>
    <property type="evidence" value="ECO:0007669"/>
    <property type="project" value="InterPro"/>
</dbReference>
<evidence type="ECO:0000256" key="3">
    <source>
        <dbReference type="ARBA" id="ARBA00023125"/>
    </source>
</evidence>
<dbReference type="InterPro" id="IPR007125">
    <property type="entry name" value="H2A/H2B/H3"/>
</dbReference>
<keyword evidence="2" id="KW-0805">Transcription regulation</keyword>
<evidence type="ECO:0000256" key="13">
    <source>
        <dbReference type="SAM" id="MobiDB-lite"/>
    </source>
</evidence>
<accession>A0AAJ6YZ67</accession>
<evidence type="ECO:0000256" key="7">
    <source>
        <dbReference type="ARBA" id="ARBA00025263"/>
    </source>
</evidence>
<reference evidence="15" key="1">
    <citation type="submission" date="2025-08" db="UniProtKB">
        <authorList>
            <consortium name="RefSeq"/>
        </authorList>
    </citation>
    <scope>IDENTIFICATION</scope>
</reference>
<dbReference type="RefSeq" id="XP_013161944.1">
    <property type="nucleotide sequence ID" value="XM_013306490.1"/>
</dbReference>
<comment type="subcellular location">
    <subcellularLocation>
        <location evidence="1">Nucleus</location>
    </subcellularLocation>
</comment>
<comment type="similarity">
    <text evidence="9">Belongs to the NFYC/HAP5 subunit family.</text>
</comment>
<comment type="subunit">
    <text evidence="8">Heterotrimeric transcription factor composed of three components, NF-YA, NF-YB and NF-YC. NF-YB and NF-YC must interact and dimerize for NF-YA association and DNA binding.</text>
</comment>
<comment type="function">
    <text evidence="7">Component of the sequence-specific heterotrimeric transcription factor (NF-Y) which specifically recognizes a 5'-CCAAT-3' box motif found in the promoters of its target genes. NF-Y can function as both an activator and a repressor, depending on its interacting cofactors.</text>
</comment>
<dbReference type="Pfam" id="PF00125">
    <property type="entry name" value="Histone"/>
    <property type="match status" value="1"/>
</dbReference>
<evidence type="ECO:0000256" key="11">
    <source>
        <dbReference type="ARBA" id="ARBA00042333"/>
    </source>
</evidence>